<dbReference type="CDD" id="cd06259">
    <property type="entry name" value="YdcF-like"/>
    <property type="match status" value="1"/>
</dbReference>
<feature type="domain" description="DUF218" evidence="1">
    <location>
        <begin position="26"/>
        <end position="155"/>
    </location>
</feature>
<dbReference type="InterPro" id="IPR003848">
    <property type="entry name" value="DUF218"/>
</dbReference>
<protein>
    <recommendedName>
        <fullName evidence="1">DUF218 domain-containing protein</fullName>
    </recommendedName>
</protein>
<dbReference type="EMBL" id="HBGK01004936">
    <property type="protein sequence ID" value="CAD9273713.1"/>
    <property type="molecule type" value="Transcribed_RNA"/>
</dbReference>
<sequence>MSSNSSEHIGKIFSSPSELPSDLSIDAILVLGGGVPTSLEEPPIYVQKRCDDAAAVIEQHSPDAAILTLSAGTAHLPQLLTSDGRPIWESTSSAAYLKAKHGITKNVYVETTSFDTIGNAYFTRTSHTDPAGWRKLLVITNQFHMLRSKAIFDWIFALDGGDSMYELYYLASEDVGLSETALKARNEHEAKGQKTVEEKLAPTYNSMSKVWEFLMHNHDLYTASKLIDNVSQAKFSEQGEALKESYGAGAAGGGGGGGNKN</sequence>
<dbReference type="InterPro" id="IPR051599">
    <property type="entry name" value="Cell_Envelope_Assoc"/>
</dbReference>
<gene>
    <name evidence="2" type="ORF">GOCE00092_LOCUS2621</name>
</gene>
<dbReference type="GO" id="GO:0005886">
    <property type="term" value="C:plasma membrane"/>
    <property type="evidence" value="ECO:0007669"/>
    <property type="project" value="TreeGrafter"/>
</dbReference>
<dbReference type="PANTHER" id="PTHR30336:SF20">
    <property type="entry name" value="DUF218 DOMAIN-CONTAINING PROTEIN"/>
    <property type="match status" value="1"/>
</dbReference>
<dbReference type="Gene3D" id="3.40.50.620">
    <property type="entry name" value="HUPs"/>
    <property type="match status" value="1"/>
</dbReference>
<name>A0A7S1Y322_9STRA</name>
<dbReference type="InterPro" id="IPR014729">
    <property type="entry name" value="Rossmann-like_a/b/a_fold"/>
</dbReference>
<dbReference type="AlphaFoldDB" id="A0A7S1Y322"/>
<dbReference type="Pfam" id="PF02698">
    <property type="entry name" value="DUF218"/>
    <property type="match status" value="1"/>
</dbReference>
<proteinExistence type="predicted"/>
<accession>A0A7S1Y322</accession>
<dbReference type="PANTHER" id="PTHR30336">
    <property type="entry name" value="INNER MEMBRANE PROTEIN, PROBABLE PERMEASE"/>
    <property type="match status" value="1"/>
</dbReference>
<organism evidence="2">
    <name type="scientific">Grammatophora oceanica</name>
    <dbReference type="NCBI Taxonomy" id="210454"/>
    <lineage>
        <taxon>Eukaryota</taxon>
        <taxon>Sar</taxon>
        <taxon>Stramenopiles</taxon>
        <taxon>Ochrophyta</taxon>
        <taxon>Bacillariophyta</taxon>
        <taxon>Fragilariophyceae</taxon>
        <taxon>Fragilariophycidae</taxon>
        <taxon>Rhabdonematales</taxon>
        <taxon>Grammatophoraceae</taxon>
        <taxon>Grammatophora</taxon>
    </lineage>
</organism>
<evidence type="ECO:0000313" key="2">
    <source>
        <dbReference type="EMBL" id="CAD9273713.1"/>
    </source>
</evidence>
<reference evidence="2" key="1">
    <citation type="submission" date="2021-01" db="EMBL/GenBank/DDBJ databases">
        <authorList>
            <person name="Corre E."/>
            <person name="Pelletier E."/>
            <person name="Niang G."/>
            <person name="Scheremetjew M."/>
            <person name="Finn R."/>
            <person name="Kale V."/>
            <person name="Holt S."/>
            <person name="Cochrane G."/>
            <person name="Meng A."/>
            <person name="Brown T."/>
            <person name="Cohen L."/>
        </authorList>
    </citation>
    <scope>NUCLEOTIDE SEQUENCE</scope>
    <source>
        <strain evidence="2">CCMP 410</strain>
    </source>
</reference>
<evidence type="ECO:0000259" key="1">
    <source>
        <dbReference type="Pfam" id="PF02698"/>
    </source>
</evidence>